<keyword evidence="1" id="KW-1133">Transmembrane helix</keyword>
<keyword evidence="1" id="KW-0812">Transmembrane</keyword>
<evidence type="ECO:0000313" key="2">
    <source>
        <dbReference type="EMBL" id="MYM99042.1"/>
    </source>
</evidence>
<feature type="transmembrane region" description="Helical" evidence="1">
    <location>
        <begin position="82"/>
        <end position="102"/>
    </location>
</feature>
<gene>
    <name evidence="2" type="ORF">GTP90_34880</name>
</gene>
<dbReference type="Proteomes" id="UP000447355">
    <property type="component" value="Unassembled WGS sequence"/>
</dbReference>
<protein>
    <submittedName>
        <fullName evidence="2">Uncharacterized protein</fullName>
    </submittedName>
</protein>
<proteinExistence type="predicted"/>
<evidence type="ECO:0000256" key="1">
    <source>
        <dbReference type="SAM" id="Phobius"/>
    </source>
</evidence>
<comment type="caution">
    <text evidence="2">The sequence shown here is derived from an EMBL/GenBank/DDBJ whole genome shotgun (WGS) entry which is preliminary data.</text>
</comment>
<dbReference type="EMBL" id="WWCX01000187">
    <property type="protein sequence ID" value="MYM99042.1"/>
    <property type="molecule type" value="Genomic_DNA"/>
</dbReference>
<keyword evidence="1" id="KW-0472">Membrane</keyword>
<feature type="transmembrane region" description="Helical" evidence="1">
    <location>
        <begin position="48"/>
        <end position="70"/>
    </location>
</feature>
<name>A0A845H0H7_9BURK</name>
<sequence>MKKSKIDLDVVSVAIALLTYVLGALTLSGGFSGGAAHCGDFGFTCLGNAFIVVVLGTVAGTVTAVMGLILARWRSWSGWIGLLLNGVPALLLCGWLLLVFVAR</sequence>
<accession>A0A845H0H7</accession>
<reference evidence="2" key="1">
    <citation type="submission" date="2019-12" db="EMBL/GenBank/DDBJ databases">
        <title>Novel species isolated from a subtropical stream in China.</title>
        <authorList>
            <person name="Lu H."/>
        </authorList>
    </citation>
    <scope>NUCLEOTIDE SEQUENCE [LARGE SCALE GENOMIC DNA]</scope>
    <source>
        <strain evidence="2">FT81W</strain>
    </source>
</reference>
<dbReference type="RefSeq" id="WP_161087801.1">
    <property type="nucleotide sequence ID" value="NZ_WWCX01000187.1"/>
</dbReference>
<dbReference type="AlphaFoldDB" id="A0A845H0H7"/>
<evidence type="ECO:0000313" key="3">
    <source>
        <dbReference type="Proteomes" id="UP000447355"/>
    </source>
</evidence>
<organism evidence="2 3">
    <name type="scientific">Duganella vulcania</name>
    <dbReference type="NCBI Taxonomy" id="2692166"/>
    <lineage>
        <taxon>Bacteria</taxon>
        <taxon>Pseudomonadati</taxon>
        <taxon>Pseudomonadota</taxon>
        <taxon>Betaproteobacteria</taxon>
        <taxon>Burkholderiales</taxon>
        <taxon>Oxalobacteraceae</taxon>
        <taxon>Telluria group</taxon>
        <taxon>Duganella</taxon>
    </lineage>
</organism>